<dbReference type="CDD" id="cd00090">
    <property type="entry name" value="HTH_ARSR"/>
    <property type="match status" value="1"/>
</dbReference>
<name>A0A918MX54_9BURK</name>
<keyword evidence="3" id="KW-0804">Transcription</keyword>
<dbReference type="SUPFAM" id="SSF46785">
    <property type="entry name" value="Winged helix' DNA-binding domain"/>
    <property type="match status" value="1"/>
</dbReference>
<dbReference type="EMBL" id="BMYS01000003">
    <property type="protein sequence ID" value="GGW79789.1"/>
    <property type="molecule type" value="Genomic_DNA"/>
</dbReference>
<keyword evidence="2" id="KW-0238">DNA-binding</keyword>
<dbReference type="Gene3D" id="1.10.10.10">
    <property type="entry name" value="Winged helix-like DNA-binding domain superfamily/Winged helix DNA-binding domain"/>
    <property type="match status" value="1"/>
</dbReference>
<dbReference type="GO" id="GO:0003700">
    <property type="term" value="F:DNA-binding transcription factor activity"/>
    <property type="evidence" value="ECO:0007669"/>
    <property type="project" value="InterPro"/>
</dbReference>
<organism evidence="5 6">
    <name type="scientific">Advenella faeciporci</name>
    <dbReference type="NCBI Taxonomy" id="797535"/>
    <lineage>
        <taxon>Bacteria</taxon>
        <taxon>Pseudomonadati</taxon>
        <taxon>Pseudomonadota</taxon>
        <taxon>Betaproteobacteria</taxon>
        <taxon>Burkholderiales</taxon>
        <taxon>Alcaligenaceae</taxon>
    </lineage>
</organism>
<dbReference type="RefSeq" id="WP_189384073.1">
    <property type="nucleotide sequence ID" value="NZ_BAABFY010000007.1"/>
</dbReference>
<evidence type="ECO:0000256" key="3">
    <source>
        <dbReference type="ARBA" id="ARBA00023163"/>
    </source>
</evidence>
<evidence type="ECO:0000313" key="5">
    <source>
        <dbReference type="EMBL" id="GGW79789.1"/>
    </source>
</evidence>
<dbReference type="Proteomes" id="UP000608345">
    <property type="component" value="Unassembled WGS sequence"/>
</dbReference>
<dbReference type="InterPro" id="IPR000835">
    <property type="entry name" value="HTH_MarR-typ"/>
</dbReference>
<protein>
    <submittedName>
        <fullName evidence="5">MarR family transcriptional regulator</fullName>
    </submittedName>
</protein>
<comment type="caution">
    <text evidence="5">The sequence shown here is derived from an EMBL/GenBank/DDBJ whole genome shotgun (WGS) entry which is preliminary data.</text>
</comment>
<dbReference type="PANTHER" id="PTHR42756:SF1">
    <property type="entry name" value="TRANSCRIPTIONAL REPRESSOR OF EMRAB OPERON"/>
    <property type="match status" value="1"/>
</dbReference>
<keyword evidence="1" id="KW-0805">Transcription regulation</keyword>
<evidence type="ECO:0000259" key="4">
    <source>
        <dbReference type="PROSITE" id="PS50995"/>
    </source>
</evidence>
<dbReference type="InterPro" id="IPR036388">
    <property type="entry name" value="WH-like_DNA-bd_sf"/>
</dbReference>
<dbReference type="PRINTS" id="PR00598">
    <property type="entry name" value="HTHMARR"/>
</dbReference>
<evidence type="ECO:0000256" key="2">
    <source>
        <dbReference type="ARBA" id="ARBA00023125"/>
    </source>
</evidence>
<reference evidence="5" key="2">
    <citation type="submission" date="2020-09" db="EMBL/GenBank/DDBJ databases">
        <authorList>
            <person name="Sun Q."/>
            <person name="Kim S."/>
        </authorList>
    </citation>
    <scope>NUCLEOTIDE SEQUENCE</scope>
    <source>
        <strain evidence="5">KCTC 23732</strain>
    </source>
</reference>
<dbReference type="GO" id="GO:0003677">
    <property type="term" value="F:DNA binding"/>
    <property type="evidence" value="ECO:0007669"/>
    <property type="project" value="UniProtKB-KW"/>
</dbReference>
<gene>
    <name evidence="5" type="ORF">GCM10011450_06990</name>
</gene>
<sequence length="141" mass="16233">MALELEMMQRVGRIYRTWARLFEAEVGIPGVRWRILLALGDEPVSQKQLVNSLDVDAATLTRHVKAMEKEGWVKRSMDPDDNRITNVLLTVEGKGFRAKTWHRRDAFLAKITIDLPEDEIHVLIATLDKIQARLCHVQFSL</sequence>
<dbReference type="SMART" id="SM00347">
    <property type="entry name" value="HTH_MARR"/>
    <property type="match status" value="1"/>
</dbReference>
<evidence type="ECO:0000256" key="1">
    <source>
        <dbReference type="ARBA" id="ARBA00023015"/>
    </source>
</evidence>
<proteinExistence type="predicted"/>
<dbReference type="InterPro" id="IPR036390">
    <property type="entry name" value="WH_DNA-bd_sf"/>
</dbReference>
<dbReference type="Pfam" id="PF12802">
    <property type="entry name" value="MarR_2"/>
    <property type="match status" value="1"/>
</dbReference>
<evidence type="ECO:0000313" key="6">
    <source>
        <dbReference type="Proteomes" id="UP000608345"/>
    </source>
</evidence>
<reference evidence="5" key="1">
    <citation type="journal article" date="2014" name="Int. J. Syst. Evol. Microbiol.">
        <title>Complete genome sequence of Corynebacterium casei LMG S-19264T (=DSM 44701T), isolated from a smear-ripened cheese.</title>
        <authorList>
            <consortium name="US DOE Joint Genome Institute (JGI-PGF)"/>
            <person name="Walter F."/>
            <person name="Albersmeier A."/>
            <person name="Kalinowski J."/>
            <person name="Ruckert C."/>
        </authorList>
    </citation>
    <scope>NUCLEOTIDE SEQUENCE</scope>
    <source>
        <strain evidence="5">KCTC 23732</strain>
    </source>
</reference>
<feature type="domain" description="HTH marR-type" evidence="4">
    <location>
        <begin position="4"/>
        <end position="132"/>
    </location>
</feature>
<dbReference type="AlphaFoldDB" id="A0A918MX54"/>
<dbReference type="PANTHER" id="PTHR42756">
    <property type="entry name" value="TRANSCRIPTIONAL REGULATOR, MARR"/>
    <property type="match status" value="1"/>
</dbReference>
<keyword evidence="6" id="KW-1185">Reference proteome</keyword>
<accession>A0A918MX54</accession>
<dbReference type="InterPro" id="IPR011991">
    <property type="entry name" value="ArsR-like_HTH"/>
</dbReference>
<dbReference type="PROSITE" id="PS50995">
    <property type="entry name" value="HTH_MARR_2"/>
    <property type="match status" value="1"/>
</dbReference>